<dbReference type="InterPro" id="IPR003594">
    <property type="entry name" value="HATPase_dom"/>
</dbReference>
<keyword evidence="5" id="KW-0997">Cell inner membrane</keyword>
<dbReference type="Gene3D" id="1.10.287.130">
    <property type="match status" value="1"/>
</dbReference>
<evidence type="ECO:0000256" key="7">
    <source>
        <dbReference type="ARBA" id="ARBA00022679"/>
    </source>
</evidence>
<dbReference type="PANTHER" id="PTHR44936:SF5">
    <property type="entry name" value="SENSOR HISTIDINE KINASE ENVZ"/>
    <property type="match status" value="1"/>
</dbReference>
<keyword evidence="9" id="KW-0547">Nucleotide-binding</keyword>
<dbReference type="GO" id="GO:0005886">
    <property type="term" value="C:plasma membrane"/>
    <property type="evidence" value="ECO:0007669"/>
    <property type="project" value="UniProtKB-SubCell"/>
</dbReference>
<reference evidence="18 19" key="1">
    <citation type="submission" date="2017-04" db="EMBL/GenBank/DDBJ databases">
        <authorList>
            <person name="Afonso C.L."/>
            <person name="Miller P.J."/>
            <person name="Scott M.A."/>
            <person name="Spackman E."/>
            <person name="Goraichik I."/>
            <person name="Dimitrov K.M."/>
            <person name="Suarez D.L."/>
            <person name="Swayne D.E."/>
        </authorList>
    </citation>
    <scope>NUCLEOTIDE SEQUENCE [LARGE SCALE GENOMIC DNA]</scope>
    <source>
        <strain evidence="18 19">CGMCC 1.10972</strain>
    </source>
</reference>
<evidence type="ECO:0000259" key="16">
    <source>
        <dbReference type="PROSITE" id="PS50109"/>
    </source>
</evidence>
<evidence type="ECO:0000256" key="9">
    <source>
        <dbReference type="ARBA" id="ARBA00022741"/>
    </source>
</evidence>
<feature type="domain" description="HAMP" evidence="17">
    <location>
        <begin position="163"/>
        <end position="215"/>
    </location>
</feature>
<dbReference type="SMART" id="SM00387">
    <property type="entry name" value="HATPase_c"/>
    <property type="match status" value="1"/>
</dbReference>
<gene>
    <name evidence="18" type="ORF">SAMN06297251_111120</name>
</gene>
<dbReference type="InterPro" id="IPR004358">
    <property type="entry name" value="Sig_transdc_His_kin-like_C"/>
</dbReference>
<dbReference type="EC" id="2.7.13.3" evidence="3"/>
<evidence type="ECO:0000256" key="1">
    <source>
        <dbReference type="ARBA" id="ARBA00000085"/>
    </source>
</evidence>
<evidence type="ECO:0000256" key="14">
    <source>
        <dbReference type="ARBA" id="ARBA00023136"/>
    </source>
</evidence>
<evidence type="ECO:0000256" key="10">
    <source>
        <dbReference type="ARBA" id="ARBA00022777"/>
    </source>
</evidence>
<dbReference type="AlphaFoldDB" id="A0A1W2CTQ7"/>
<keyword evidence="11" id="KW-0067">ATP-binding</keyword>
<dbReference type="PROSITE" id="PS50109">
    <property type="entry name" value="HIS_KIN"/>
    <property type="match status" value="1"/>
</dbReference>
<keyword evidence="12 15" id="KW-1133">Transmembrane helix</keyword>
<dbReference type="InterPro" id="IPR003661">
    <property type="entry name" value="HisK_dim/P_dom"/>
</dbReference>
<dbReference type="GO" id="GO:0000155">
    <property type="term" value="F:phosphorelay sensor kinase activity"/>
    <property type="evidence" value="ECO:0007669"/>
    <property type="project" value="InterPro"/>
</dbReference>
<dbReference type="STRING" id="937218.SAMN06297251_111120"/>
<organism evidence="18 19">
    <name type="scientific">Fulvimarina manganoxydans</name>
    <dbReference type="NCBI Taxonomy" id="937218"/>
    <lineage>
        <taxon>Bacteria</taxon>
        <taxon>Pseudomonadati</taxon>
        <taxon>Pseudomonadota</taxon>
        <taxon>Alphaproteobacteria</taxon>
        <taxon>Hyphomicrobiales</taxon>
        <taxon>Aurantimonadaceae</taxon>
        <taxon>Fulvimarina</taxon>
    </lineage>
</organism>
<dbReference type="Pfam" id="PF02518">
    <property type="entry name" value="HATPase_c"/>
    <property type="match status" value="1"/>
</dbReference>
<proteinExistence type="predicted"/>
<dbReference type="GO" id="GO:0005524">
    <property type="term" value="F:ATP binding"/>
    <property type="evidence" value="ECO:0007669"/>
    <property type="project" value="UniProtKB-KW"/>
</dbReference>
<dbReference type="SUPFAM" id="SSF55874">
    <property type="entry name" value="ATPase domain of HSP90 chaperone/DNA topoisomerase II/histidine kinase"/>
    <property type="match status" value="1"/>
</dbReference>
<accession>A0A1W2CTQ7</accession>
<dbReference type="Proteomes" id="UP000192656">
    <property type="component" value="Unassembled WGS sequence"/>
</dbReference>
<dbReference type="SUPFAM" id="SSF47384">
    <property type="entry name" value="Homodimeric domain of signal transducing histidine kinase"/>
    <property type="match status" value="1"/>
</dbReference>
<dbReference type="InterPro" id="IPR036890">
    <property type="entry name" value="HATPase_C_sf"/>
</dbReference>
<dbReference type="InterPro" id="IPR005467">
    <property type="entry name" value="His_kinase_dom"/>
</dbReference>
<comment type="subcellular location">
    <subcellularLocation>
        <location evidence="2">Cell inner membrane</location>
        <topology evidence="2">Multi-pass membrane protein</topology>
    </subcellularLocation>
</comment>
<keyword evidence="7" id="KW-0808">Transferase</keyword>
<evidence type="ECO:0000313" key="19">
    <source>
        <dbReference type="Proteomes" id="UP000192656"/>
    </source>
</evidence>
<dbReference type="Pfam" id="PF00512">
    <property type="entry name" value="HisKA"/>
    <property type="match status" value="1"/>
</dbReference>
<dbReference type="RefSeq" id="WP_244556941.1">
    <property type="nucleotide sequence ID" value="NZ_FWXR01000011.1"/>
</dbReference>
<evidence type="ECO:0000259" key="17">
    <source>
        <dbReference type="PROSITE" id="PS50885"/>
    </source>
</evidence>
<evidence type="ECO:0000256" key="15">
    <source>
        <dbReference type="SAM" id="Phobius"/>
    </source>
</evidence>
<dbReference type="Gene3D" id="3.30.565.10">
    <property type="entry name" value="Histidine kinase-like ATPase, C-terminal domain"/>
    <property type="match status" value="1"/>
</dbReference>
<comment type="catalytic activity">
    <reaction evidence="1">
        <text>ATP + protein L-histidine = ADP + protein N-phospho-L-histidine.</text>
        <dbReference type="EC" id="2.7.13.3"/>
    </reaction>
</comment>
<evidence type="ECO:0000256" key="12">
    <source>
        <dbReference type="ARBA" id="ARBA00022989"/>
    </source>
</evidence>
<dbReference type="PRINTS" id="PR00344">
    <property type="entry name" value="BCTRLSENSOR"/>
</dbReference>
<feature type="transmembrane region" description="Helical" evidence="15">
    <location>
        <begin position="140"/>
        <end position="162"/>
    </location>
</feature>
<dbReference type="PANTHER" id="PTHR44936">
    <property type="entry name" value="SENSOR PROTEIN CREC"/>
    <property type="match status" value="1"/>
</dbReference>
<dbReference type="InterPro" id="IPR036097">
    <property type="entry name" value="HisK_dim/P_sf"/>
</dbReference>
<evidence type="ECO:0000256" key="2">
    <source>
        <dbReference type="ARBA" id="ARBA00004429"/>
    </source>
</evidence>
<dbReference type="EMBL" id="FWXR01000011">
    <property type="protein sequence ID" value="SMC88593.1"/>
    <property type="molecule type" value="Genomic_DNA"/>
</dbReference>
<evidence type="ECO:0000256" key="11">
    <source>
        <dbReference type="ARBA" id="ARBA00022840"/>
    </source>
</evidence>
<keyword evidence="4" id="KW-1003">Cell membrane</keyword>
<keyword evidence="10 18" id="KW-0418">Kinase</keyword>
<dbReference type="SMART" id="SM00388">
    <property type="entry name" value="HisKA"/>
    <property type="match status" value="1"/>
</dbReference>
<dbReference type="CDD" id="cd00082">
    <property type="entry name" value="HisKA"/>
    <property type="match status" value="1"/>
</dbReference>
<evidence type="ECO:0000256" key="6">
    <source>
        <dbReference type="ARBA" id="ARBA00022553"/>
    </source>
</evidence>
<feature type="domain" description="Histidine kinase" evidence="16">
    <location>
        <begin position="223"/>
        <end position="423"/>
    </location>
</feature>
<dbReference type="InterPro" id="IPR050980">
    <property type="entry name" value="2C_sensor_his_kinase"/>
</dbReference>
<dbReference type="PROSITE" id="PS50885">
    <property type="entry name" value="HAMP"/>
    <property type="match status" value="1"/>
</dbReference>
<sequence length="423" mass="46490">MRLPRFMRSLRARIALLLVGAILAVVVLAALVSIQMLERPDRSSFHETFAEEVRIVATLLGEDPDAARRLGIKVGPEPREAPGLLVEERRRISRHLAREGLDIPLRMVIDVEGRARQLAFEFAPGRWAYLPYIGLPPRNWPVFVAYLALVVLGSAAIALFVAGMMTRPFRLLERAIATVGPDGLPAPLPETGPLEVRQTAMALNRLTARVKAGVESRMRLVAAAGHDLRTPMTRMRLRAEFLPEDERETWFADLAEIDRIADSAIRLVREEVDPERSEKVALRALMSEIADELAEIGHDAAFEEAGPPDLVVAGRPLALKRALRNLMENAAMHGGAACAHLERETGAAIVVIEDEGPGIPPELLDRAFEPFFRVDPGRRHSKPGAGLGMAIAKEIVEKMGGSITIENRQQGGLRQTVRLPLAT</sequence>
<evidence type="ECO:0000256" key="8">
    <source>
        <dbReference type="ARBA" id="ARBA00022692"/>
    </source>
</evidence>
<evidence type="ECO:0000313" key="18">
    <source>
        <dbReference type="EMBL" id="SMC88593.1"/>
    </source>
</evidence>
<name>A0A1W2CTQ7_9HYPH</name>
<keyword evidence="14 15" id="KW-0472">Membrane</keyword>
<dbReference type="InterPro" id="IPR003660">
    <property type="entry name" value="HAMP_dom"/>
</dbReference>
<evidence type="ECO:0000256" key="4">
    <source>
        <dbReference type="ARBA" id="ARBA00022475"/>
    </source>
</evidence>
<keyword evidence="6" id="KW-0597">Phosphoprotein</keyword>
<evidence type="ECO:0000256" key="5">
    <source>
        <dbReference type="ARBA" id="ARBA00022519"/>
    </source>
</evidence>
<keyword evidence="13" id="KW-0902">Two-component regulatory system</keyword>
<protein>
    <recommendedName>
        <fullName evidence="3">histidine kinase</fullName>
        <ecNumber evidence="3">2.7.13.3</ecNumber>
    </recommendedName>
</protein>
<evidence type="ECO:0000256" key="3">
    <source>
        <dbReference type="ARBA" id="ARBA00012438"/>
    </source>
</evidence>
<evidence type="ECO:0000256" key="13">
    <source>
        <dbReference type="ARBA" id="ARBA00023012"/>
    </source>
</evidence>
<keyword evidence="8 15" id="KW-0812">Transmembrane</keyword>
<dbReference type="Pfam" id="PF00672">
    <property type="entry name" value="HAMP"/>
    <property type="match status" value="1"/>
</dbReference>
<keyword evidence="19" id="KW-1185">Reference proteome</keyword>